<dbReference type="GO" id="GO:0005615">
    <property type="term" value="C:extracellular space"/>
    <property type="evidence" value="ECO:0007669"/>
    <property type="project" value="TreeGrafter"/>
</dbReference>
<name>A0AAN8JSR6_PATCE</name>
<accession>A0AAN8JSR6</accession>
<dbReference type="Gene3D" id="3.90.215.10">
    <property type="entry name" value="Gamma Fibrinogen, chain A, domain 1"/>
    <property type="match status" value="1"/>
</dbReference>
<evidence type="ECO:0000313" key="4">
    <source>
        <dbReference type="Proteomes" id="UP001347796"/>
    </source>
</evidence>
<dbReference type="Proteomes" id="UP001347796">
    <property type="component" value="Unassembled WGS sequence"/>
</dbReference>
<dbReference type="InterPro" id="IPR050373">
    <property type="entry name" value="Fibrinogen_C-term_domain"/>
</dbReference>
<feature type="domain" description="Fibrinogen C-terminal" evidence="2">
    <location>
        <begin position="122"/>
        <end position="350"/>
    </location>
</feature>
<evidence type="ECO:0000259" key="2">
    <source>
        <dbReference type="PROSITE" id="PS51406"/>
    </source>
</evidence>
<evidence type="ECO:0000313" key="3">
    <source>
        <dbReference type="EMBL" id="KAK6179318.1"/>
    </source>
</evidence>
<feature type="signal peptide" evidence="1">
    <location>
        <begin position="1"/>
        <end position="20"/>
    </location>
</feature>
<protein>
    <recommendedName>
        <fullName evidence="2">Fibrinogen C-terminal domain-containing protein</fullName>
    </recommendedName>
</protein>
<proteinExistence type="predicted"/>
<keyword evidence="4" id="KW-1185">Reference proteome</keyword>
<dbReference type="PANTHER" id="PTHR19143">
    <property type="entry name" value="FIBRINOGEN/TENASCIN/ANGIOPOEITIN"/>
    <property type="match status" value="1"/>
</dbReference>
<organism evidence="3 4">
    <name type="scientific">Patella caerulea</name>
    <name type="common">Rayed Mediterranean limpet</name>
    <dbReference type="NCBI Taxonomy" id="87958"/>
    <lineage>
        <taxon>Eukaryota</taxon>
        <taxon>Metazoa</taxon>
        <taxon>Spiralia</taxon>
        <taxon>Lophotrochozoa</taxon>
        <taxon>Mollusca</taxon>
        <taxon>Gastropoda</taxon>
        <taxon>Patellogastropoda</taxon>
        <taxon>Patelloidea</taxon>
        <taxon>Patellidae</taxon>
        <taxon>Patella</taxon>
    </lineage>
</organism>
<sequence length="350" mass="40117">MKIISSILVILILQLYTVWGSITSIYLPTKIFQEIQTCENDNFHHPISEHQVVSQIDCSRLCTSVGECRQFMFDKQTKLCSLFEAGENCFSAGDIQHKVCYRQKSVCNSKKCSRCPVGYYGDQCENIIVDCKDGRDRSVVPIKEGRRSYIQPSANGPVIEVMCDFKWGKTLLMRRTSLCKEVNFNRTWNEYVMGFGSIHGEYWLGLENVFNIIQNFPTRDDNALNVILKVGNTPVSQCYYMGFKISNYSDNYAVSISFYSGGKTPSGDSLTNGIYSINGRPFSTYDRDQTSHNCPGRFNGGWWYLDDPVCSQANIFGRRSGDTYESTCHWQEDFGLETDFSWIEMAFKRW</sequence>
<dbReference type="PROSITE" id="PS51406">
    <property type="entry name" value="FIBRINOGEN_C_2"/>
    <property type="match status" value="1"/>
</dbReference>
<gene>
    <name evidence="3" type="ORF">SNE40_011707</name>
</gene>
<dbReference type="InterPro" id="IPR014716">
    <property type="entry name" value="Fibrinogen_a/b/g_C_1"/>
</dbReference>
<dbReference type="EMBL" id="JAZGQO010000008">
    <property type="protein sequence ID" value="KAK6179318.1"/>
    <property type="molecule type" value="Genomic_DNA"/>
</dbReference>
<evidence type="ECO:0000256" key="1">
    <source>
        <dbReference type="SAM" id="SignalP"/>
    </source>
</evidence>
<dbReference type="InterPro" id="IPR002181">
    <property type="entry name" value="Fibrinogen_a/b/g_C_dom"/>
</dbReference>
<dbReference type="AlphaFoldDB" id="A0AAN8JSR6"/>
<dbReference type="SMART" id="SM00186">
    <property type="entry name" value="FBG"/>
    <property type="match status" value="1"/>
</dbReference>
<dbReference type="SUPFAM" id="SSF56496">
    <property type="entry name" value="Fibrinogen C-terminal domain-like"/>
    <property type="match status" value="1"/>
</dbReference>
<comment type="caution">
    <text evidence="3">The sequence shown here is derived from an EMBL/GenBank/DDBJ whole genome shotgun (WGS) entry which is preliminary data.</text>
</comment>
<dbReference type="InterPro" id="IPR036056">
    <property type="entry name" value="Fibrinogen-like_C"/>
</dbReference>
<keyword evidence="1" id="KW-0732">Signal</keyword>
<feature type="chain" id="PRO_5042856497" description="Fibrinogen C-terminal domain-containing protein" evidence="1">
    <location>
        <begin position="21"/>
        <end position="350"/>
    </location>
</feature>
<dbReference type="Pfam" id="PF00147">
    <property type="entry name" value="Fibrinogen_C"/>
    <property type="match status" value="1"/>
</dbReference>
<reference evidence="3 4" key="1">
    <citation type="submission" date="2024-01" db="EMBL/GenBank/DDBJ databases">
        <title>The genome of the rayed Mediterranean limpet Patella caerulea (Linnaeus, 1758).</title>
        <authorList>
            <person name="Anh-Thu Weber A."/>
            <person name="Halstead-Nussloch G."/>
        </authorList>
    </citation>
    <scope>NUCLEOTIDE SEQUENCE [LARGE SCALE GENOMIC DNA]</scope>
    <source>
        <strain evidence="3">AATW-2023a</strain>
        <tissue evidence="3">Whole specimen</tissue>
    </source>
</reference>